<proteinExistence type="predicted"/>
<evidence type="ECO:0000313" key="2">
    <source>
        <dbReference type="Proteomes" id="UP001140087"/>
    </source>
</evidence>
<accession>A0ACC1KWU8</accession>
<dbReference type="EMBL" id="JANBUN010001744">
    <property type="protein sequence ID" value="KAJ2796899.1"/>
    <property type="molecule type" value="Genomic_DNA"/>
</dbReference>
<evidence type="ECO:0000313" key="1">
    <source>
        <dbReference type="EMBL" id="KAJ2796899.1"/>
    </source>
</evidence>
<protein>
    <submittedName>
        <fullName evidence="1">Uncharacterized protein</fullName>
    </submittedName>
</protein>
<comment type="caution">
    <text evidence="1">The sequence shown here is derived from an EMBL/GenBank/DDBJ whole genome shotgun (WGS) entry which is preliminary data.</text>
</comment>
<feature type="non-terminal residue" evidence="1">
    <location>
        <position position="180"/>
    </location>
</feature>
<dbReference type="Proteomes" id="UP001140087">
    <property type="component" value="Unassembled WGS sequence"/>
</dbReference>
<reference evidence="1" key="1">
    <citation type="submission" date="2022-07" db="EMBL/GenBank/DDBJ databases">
        <title>Phylogenomic reconstructions and comparative analyses of Kickxellomycotina fungi.</title>
        <authorList>
            <person name="Reynolds N.K."/>
            <person name="Stajich J.E."/>
            <person name="Barry K."/>
            <person name="Grigoriev I.V."/>
            <person name="Crous P."/>
            <person name="Smith M.E."/>
        </authorList>
    </citation>
    <scope>NUCLEOTIDE SEQUENCE</scope>
    <source>
        <strain evidence="1">BCRC 34780</strain>
    </source>
</reference>
<name>A0ACC1KWU8_9FUNG</name>
<organism evidence="1 2">
    <name type="scientific">Coemansia helicoidea</name>
    <dbReference type="NCBI Taxonomy" id="1286919"/>
    <lineage>
        <taxon>Eukaryota</taxon>
        <taxon>Fungi</taxon>
        <taxon>Fungi incertae sedis</taxon>
        <taxon>Zoopagomycota</taxon>
        <taxon>Kickxellomycotina</taxon>
        <taxon>Kickxellomycetes</taxon>
        <taxon>Kickxellales</taxon>
        <taxon>Kickxellaceae</taxon>
        <taxon>Coemansia</taxon>
    </lineage>
</organism>
<keyword evidence="2" id="KW-1185">Reference proteome</keyword>
<sequence length="180" mass="19015">MATASVDCRFYLLGSCRNGDACPFRHSEEARGAQEECAEFAQTGRCSAPGCSKRHGEAPRRATKPPGEVPCRNEENGGECTRPDCIFKHTRASAKKPGGGLNAGAKAFVPKARAAVGMEWTAEPTAAPAATPVRPQTFGNMEWTPKATTEPAMRPAVQPAAQAAGPATFGNKEWTPKVTT</sequence>
<gene>
    <name evidence="1" type="ORF">H4R21_004533</name>
</gene>